<name>A0AAV4RIV4_CAEEX</name>
<protein>
    <submittedName>
        <fullName evidence="2">Uncharacterized protein</fullName>
    </submittedName>
</protein>
<keyword evidence="3" id="KW-1185">Reference proteome</keyword>
<proteinExistence type="predicted"/>
<dbReference type="AlphaFoldDB" id="A0AAV4RIV4"/>
<comment type="caution">
    <text evidence="2">The sequence shown here is derived from an EMBL/GenBank/DDBJ whole genome shotgun (WGS) entry which is preliminary data.</text>
</comment>
<sequence>MKRSGGPVSNALWKCDAHSRPTEPPGYAVGWNFNSLGRVPGTQMQSGCPQKDTRRRKSAHWEKIVF</sequence>
<accession>A0AAV4RIV4</accession>
<evidence type="ECO:0000256" key="1">
    <source>
        <dbReference type="SAM" id="MobiDB-lite"/>
    </source>
</evidence>
<feature type="region of interest" description="Disordered" evidence="1">
    <location>
        <begin position="40"/>
        <end position="66"/>
    </location>
</feature>
<evidence type="ECO:0000313" key="3">
    <source>
        <dbReference type="Proteomes" id="UP001054945"/>
    </source>
</evidence>
<reference evidence="2 3" key="1">
    <citation type="submission" date="2021-06" db="EMBL/GenBank/DDBJ databases">
        <title>Caerostris extrusa draft genome.</title>
        <authorList>
            <person name="Kono N."/>
            <person name="Arakawa K."/>
        </authorList>
    </citation>
    <scope>NUCLEOTIDE SEQUENCE [LARGE SCALE GENOMIC DNA]</scope>
</reference>
<dbReference type="EMBL" id="BPLR01007814">
    <property type="protein sequence ID" value="GIY19953.1"/>
    <property type="molecule type" value="Genomic_DNA"/>
</dbReference>
<organism evidence="2 3">
    <name type="scientific">Caerostris extrusa</name>
    <name type="common">Bark spider</name>
    <name type="synonym">Caerostris bankana</name>
    <dbReference type="NCBI Taxonomy" id="172846"/>
    <lineage>
        <taxon>Eukaryota</taxon>
        <taxon>Metazoa</taxon>
        <taxon>Ecdysozoa</taxon>
        <taxon>Arthropoda</taxon>
        <taxon>Chelicerata</taxon>
        <taxon>Arachnida</taxon>
        <taxon>Araneae</taxon>
        <taxon>Araneomorphae</taxon>
        <taxon>Entelegynae</taxon>
        <taxon>Araneoidea</taxon>
        <taxon>Araneidae</taxon>
        <taxon>Caerostris</taxon>
    </lineage>
</organism>
<dbReference type="Proteomes" id="UP001054945">
    <property type="component" value="Unassembled WGS sequence"/>
</dbReference>
<gene>
    <name evidence="2" type="ORF">CEXT_587191</name>
</gene>
<evidence type="ECO:0000313" key="2">
    <source>
        <dbReference type="EMBL" id="GIY19953.1"/>
    </source>
</evidence>